<feature type="repeat" description="WD" evidence="4">
    <location>
        <begin position="357"/>
        <end position="386"/>
    </location>
</feature>
<dbReference type="PROSITE" id="PS50082">
    <property type="entry name" value="WD_REPEATS_2"/>
    <property type="match status" value="5"/>
</dbReference>
<evidence type="ECO:0000256" key="4">
    <source>
        <dbReference type="PROSITE-ProRule" id="PRU00221"/>
    </source>
</evidence>
<evidence type="ECO:0000259" key="6">
    <source>
        <dbReference type="PROSITE" id="PS50181"/>
    </source>
</evidence>
<organism evidence="7 8">
    <name type="scientific">Neohortaea acidophila</name>
    <dbReference type="NCBI Taxonomy" id="245834"/>
    <lineage>
        <taxon>Eukaryota</taxon>
        <taxon>Fungi</taxon>
        <taxon>Dikarya</taxon>
        <taxon>Ascomycota</taxon>
        <taxon>Pezizomycotina</taxon>
        <taxon>Dothideomycetes</taxon>
        <taxon>Dothideomycetidae</taxon>
        <taxon>Mycosphaerellales</taxon>
        <taxon>Teratosphaeriaceae</taxon>
        <taxon>Neohortaea</taxon>
    </lineage>
</organism>
<dbReference type="AlphaFoldDB" id="A0A6A6PEY3"/>
<dbReference type="PROSITE" id="PS50294">
    <property type="entry name" value="WD_REPEATS_REGION"/>
    <property type="match status" value="3"/>
</dbReference>
<feature type="region of interest" description="Disordered" evidence="5">
    <location>
        <begin position="115"/>
        <end position="153"/>
    </location>
</feature>
<dbReference type="Proteomes" id="UP000799767">
    <property type="component" value="Unassembled WGS sequence"/>
</dbReference>
<keyword evidence="2 4" id="KW-0853">WD repeat</keyword>
<dbReference type="SUPFAM" id="SSF81383">
    <property type="entry name" value="F-box domain"/>
    <property type="match status" value="1"/>
</dbReference>
<feature type="compositionally biased region" description="Low complexity" evidence="5">
    <location>
        <begin position="668"/>
        <end position="734"/>
    </location>
</feature>
<dbReference type="PROSITE" id="PS50181">
    <property type="entry name" value="FBOX"/>
    <property type="match status" value="1"/>
</dbReference>
<dbReference type="Gene3D" id="1.20.1280.50">
    <property type="match status" value="1"/>
</dbReference>
<dbReference type="SMART" id="SM00256">
    <property type="entry name" value="FBOX"/>
    <property type="match status" value="1"/>
</dbReference>
<gene>
    <name evidence="7" type="ORF">BDY17DRAFT_258805</name>
</gene>
<protein>
    <recommendedName>
        <fullName evidence="6">F-box domain-containing protein</fullName>
    </recommendedName>
</protein>
<accession>A0A6A6PEY3</accession>
<dbReference type="OrthoDB" id="19711at2759"/>
<dbReference type="InterPro" id="IPR001810">
    <property type="entry name" value="F-box_dom"/>
</dbReference>
<keyword evidence="3" id="KW-0677">Repeat</keyword>
<dbReference type="PANTHER" id="PTHR14604">
    <property type="entry name" value="WD40 REPEAT PF20"/>
    <property type="match status" value="1"/>
</dbReference>
<evidence type="ECO:0000256" key="1">
    <source>
        <dbReference type="ARBA" id="ARBA00007968"/>
    </source>
</evidence>
<feature type="region of interest" description="Disordered" evidence="5">
    <location>
        <begin position="656"/>
        <end position="741"/>
    </location>
</feature>
<proteinExistence type="inferred from homology"/>
<dbReference type="InterPro" id="IPR001680">
    <property type="entry name" value="WD40_rpt"/>
</dbReference>
<feature type="repeat" description="WD" evidence="4">
    <location>
        <begin position="313"/>
        <end position="356"/>
    </location>
</feature>
<dbReference type="CDD" id="cd00200">
    <property type="entry name" value="WD40"/>
    <property type="match status" value="1"/>
</dbReference>
<dbReference type="InterPro" id="IPR050995">
    <property type="entry name" value="WD-F-box_domain-protein"/>
</dbReference>
<reference evidence="7" key="1">
    <citation type="journal article" date="2020" name="Stud. Mycol.">
        <title>101 Dothideomycetes genomes: a test case for predicting lifestyles and emergence of pathogens.</title>
        <authorList>
            <person name="Haridas S."/>
            <person name="Albert R."/>
            <person name="Binder M."/>
            <person name="Bloem J."/>
            <person name="Labutti K."/>
            <person name="Salamov A."/>
            <person name="Andreopoulos B."/>
            <person name="Baker S."/>
            <person name="Barry K."/>
            <person name="Bills G."/>
            <person name="Bluhm B."/>
            <person name="Cannon C."/>
            <person name="Castanera R."/>
            <person name="Culley D."/>
            <person name="Daum C."/>
            <person name="Ezra D."/>
            <person name="Gonzalez J."/>
            <person name="Henrissat B."/>
            <person name="Kuo A."/>
            <person name="Liang C."/>
            <person name="Lipzen A."/>
            <person name="Lutzoni F."/>
            <person name="Magnuson J."/>
            <person name="Mondo S."/>
            <person name="Nolan M."/>
            <person name="Ohm R."/>
            <person name="Pangilinan J."/>
            <person name="Park H.-J."/>
            <person name="Ramirez L."/>
            <person name="Alfaro M."/>
            <person name="Sun H."/>
            <person name="Tritt A."/>
            <person name="Yoshinaga Y."/>
            <person name="Zwiers L.-H."/>
            <person name="Turgeon B."/>
            <person name="Goodwin S."/>
            <person name="Spatafora J."/>
            <person name="Crous P."/>
            <person name="Grigoriev I."/>
        </authorList>
    </citation>
    <scope>NUCLEOTIDE SEQUENCE</scope>
    <source>
        <strain evidence="7">CBS 113389</strain>
    </source>
</reference>
<sequence>MLPIDKRHAIAQALVPTLPNPQKEELKLLIDRLTHFDPAIYLPTEIFLLTFSYLTPRELLTAGAVSRIWRARAQDERLWRSCFAREGWVMDPTQTEPLEQLAERRGTKAVEVMIKSSERGKMEDEASPSALERRSSRKRGRDEAFSDGEGDRGLLGHVDEAISQFDGAVDELSHNVHVDSMEGVEAAPPTNSAARIRRSSSAIDANDAPPEDVLSNPAALLLAPPVFQPRDSQQQKPKLSWPYLYKQRRRLEANWENGLYKMFQLPHPDHPEEGHDECVYTIQHTHRHLVSGSRDRTIRIWDLATNRLKRAPLVGHEASVLCLQFDERPEHDIIVSGGSDAYVIVWKFSTGEILHKALAHEESVLNLRFDDRYIVTCSKDKSIKIWTRHALARDSPLVPAHVVSDFATMHLINNQIPQYSQLSVLNGHMAAVNAVMIHDNTIVSASGDRSIKAWDIATGQAKKNYSGHLKGIACVQFDGRRIVSGSSDNTVRIFDAEQQTEIACLTGHTNLVRTVQARFGDLDIVSAEELAAEARKADLGFYAALAKGMQPAHVSRRHGGGRRNAGSSRPEHMLALGSKIPPGGGGSRWAKIVSGSYDETVIVWKKDSEGNWCPRVKLRQHNQAAVVPNHVQTQAHHHIATAQGHLLQANHLLQAQQQPAPAHPPQNQPALHPNNPAAAANAPNPAAQAGQHSVTTSTATTSQQQTAGAPNNTNAAAAAAGGQQQAQAPAAAAGHHGGHPAARESNRVFKLQFDARRIICCSQNRVIVGWDFANGDPELERVGEWSQETA</sequence>
<dbReference type="GeneID" id="54472813"/>
<feature type="compositionally biased region" description="Basic and acidic residues" evidence="5">
    <location>
        <begin position="140"/>
        <end position="153"/>
    </location>
</feature>
<dbReference type="PANTHER" id="PTHR14604:SF4">
    <property type="entry name" value="F-BOX DOMAIN-CONTAINING PROTEIN"/>
    <property type="match status" value="1"/>
</dbReference>
<dbReference type="InterPro" id="IPR036322">
    <property type="entry name" value="WD40_repeat_dom_sf"/>
</dbReference>
<feature type="repeat" description="WD" evidence="4">
    <location>
        <begin position="272"/>
        <end position="311"/>
    </location>
</feature>
<dbReference type="PRINTS" id="PR00320">
    <property type="entry name" value="GPROTEINBRPT"/>
</dbReference>
<evidence type="ECO:0000256" key="3">
    <source>
        <dbReference type="ARBA" id="ARBA00022737"/>
    </source>
</evidence>
<dbReference type="RefSeq" id="XP_033585109.1">
    <property type="nucleotide sequence ID" value="XM_033731811.1"/>
</dbReference>
<dbReference type="SMART" id="SM00320">
    <property type="entry name" value="WD40"/>
    <property type="match status" value="7"/>
</dbReference>
<dbReference type="Gene3D" id="2.130.10.10">
    <property type="entry name" value="YVTN repeat-like/Quinoprotein amine dehydrogenase"/>
    <property type="match status" value="2"/>
</dbReference>
<dbReference type="InterPro" id="IPR036047">
    <property type="entry name" value="F-box-like_dom_sf"/>
</dbReference>
<dbReference type="EMBL" id="MU001644">
    <property type="protein sequence ID" value="KAF2478539.1"/>
    <property type="molecule type" value="Genomic_DNA"/>
</dbReference>
<dbReference type="SUPFAM" id="SSF50978">
    <property type="entry name" value="WD40 repeat-like"/>
    <property type="match status" value="1"/>
</dbReference>
<name>A0A6A6PEY3_9PEZI</name>
<dbReference type="InterPro" id="IPR019775">
    <property type="entry name" value="WD40_repeat_CS"/>
</dbReference>
<feature type="domain" description="F-box" evidence="6">
    <location>
        <begin position="36"/>
        <end position="82"/>
    </location>
</feature>
<dbReference type="InterPro" id="IPR020472">
    <property type="entry name" value="WD40_PAC1"/>
</dbReference>
<dbReference type="PROSITE" id="PS00678">
    <property type="entry name" value="WD_REPEATS_1"/>
    <property type="match status" value="2"/>
</dbReference>
<feature type="repeat" description="WD" evidence="4">
    <location>
        <begin position="465"/>
        <end position="504"/>
    </location>
</feature>
<dbReference type="Pfam" id="PF00400">
    <property type="entry name" value="WD40"/>
    <property type="match status" value="5"/>
</dbReference>
<dbReference type="Pfam" id="PF12937">
    <property type="entry name" value="F-box-like"/>
    <property type="match status" value="1"/>
</dbReference>
<evidence type="ECO:0000313" key="7">
    <source>
        <dbReference type="EMBL" id="KAF2478539.1"/>
    </source>
</evidence>
<feature type="repeat" description="WD" evidence="4">
    <location>
        <begin position="425"/>
        <end position="464"/>
    </location>
</feature>
<evidence type="ECO:0000256" key="5">
    <source>
        <dbReference type="SAM" id="MobiDB-lite"/>
    </source>
</evidence>
<evidence type="ECO:0000256" key="2">
    <source>
        <dbReference type="ARBA" id="ARBA00022574"/>
    </source>
</evidence>
<comment type="similarity">
    <text evidence="1">Belongs to the WD repeat MET30/SCONB/SCON-2 family.</text>
</comment>
<dbReference type="InterPro" id="IPR015943">
    <property type="entry name" value="WD40/YVTN_repeat-like_dom_sf"/>
</dbReference>
<keyword evidence="8" id="KW-1185">Reference proteome</keyword>
<evidence type="ECO:0000313" key="8">
    <source>
        <dbReference type="Proteomes" id="UP000799767"/>
    </source>
</evidence>